<name>A0ABS5QL34_9BACT</name>
<feature type="transmembrane region" description="Helical" evidence="6">
    <location>
        <begin position="264"/>
        <end position="283"/>
    </location>
</feature>
<evidence type="ECO:0000256" key="1">
    <source>
        <dbReference type="ARBA" id="ARBA00004651"/>
    </source>
</evidence>
<evidence type="ECO:0000313" key="7">
    <source>
        <dbReference type="EMBL" id="MBS8121882.1"/>
    </source>
</evidence>
<dbReference type="EMBL" id="JAEDAM010000020">
    <property type="protein sequence ID" value="MBS8121882.1"/>
    <property type="molecule type" value="Genomic_DNA"/>
</dbReference>
<feature type="transmembrane region" description="Helical" evidence="6">
    <location>
        <begin position="12"/>
        <end position="34"/>
    </location>
</feature>
<evidence type="ECO:0000256" key="2">
    <source>
        <dbReference type="ARBA" id="ARBA00022475"/>
    </source>
</evidence>
<feature type="transmembrane region" description="Helical" evidence="6">
    <location>
        <begin position="407"/>
        <end position="429"/>
    </location>
</feature>
<keyword evidence="2" id="KW-1003">Cell membrane</keyword>
<feature type="transmembrane region" description="Helical" evidence="6">
    <location>
        <begin position="351"/>
        <end position="369"/>
    </location>
</feature>
<evidence type="ECO:0000256" key="4">
    <source>
        <dbReference type="ARBA" id="ARBA00022989"/>
    </source>
</evidence>
<feature type="transmembrane region" description="Helical" evidence="6">
    <location>
        <begin position="381"/>
        <end position="401"/>
    </location>
</feature>
<comment type="caution">
    <text evidence="7">The sequence shown here is derived from an EMBL/GenBank/DDBJ whole genome shotgun (WGS) entry which is preliminary data.</text>
</comment>
<gene>
    <name evidence="7" type="ORF">VAMP_34n291</name>
</gene>
<proteinExistence type="predicted"/>
<dbReference type="Proteomes" id="UP000680365">
    <property type="component" value="Unassembled WGS sequence"/>
</dbReference>
<comment type="subcellular location">
    <subcellularLocation>
        <location evidence="1">Cell membrane</location>
        <topology evidence="1">Multi-pass membrane protein</topology>
    </subcellularLocation>
</comment>
<feature type="transmembrane region" description="Helical" evidence="6">
    <location>
        <begin position="87"/>
        <end position="111"/>
    </location>
</feature>
<sequence length="498" mass="56925">MSPNLVIKDAFWQILGRILSAIAGLLVIKMITPFLGPERYGDYSTILKYFAIWAAFADFGLYVVALQKLGKIKEESYEKLQKYYAKFVSTRFFMIFCVYTLAIIIAYLIPAYSSNPYIVWGLPLGMLFSASFMVSGILQAPLQLFWQMKHLSIALVLARIGQLGLLVFIIFYLFPQINFDGGKKSILVFSLIIFSVLFSGILQIIYVYIVGRKYLPLKRNFDIEFTKNIFFNNRKYGLAYYLSSFHTLVVLISLSIFFPTTENFTYVGIWALALSLLEILLIVPQSLGNALIHKISTKIKEEKLISYGYMMIFTIWIGLVFMINFMIFGQEIIYFIGGNDYIGNGQIGSDYILYFLGIVIVLSFIKQIFNYIFVSNNLQNNLLFINGFGVFLGLIIGIPLILNYNIIGGIITQILLEVLFVVGALFVAWKNNSLPKVNIKVLFTIIFIMLGILLFGQNLLQNNDYTNFINFILYVIIINILILLLSYYPIKNIMRNLG</sequence>
<dbReference type="RefSeq" id="WP_213348842.1">
    <property type="nucleotide sequence ID" value="NZ_JAEDAM010000020.1"/>
</dbReference>
<feature type="transmembrane region" description="Helical" evidence="6">
    <location>
        <begin position="150"/>
        <end position="174"/>
    </location>
</feature>
<feature type="transmembrane region" description="Helical" evidence="6">
    <location>
        <begin position="238"/>
        <end position="258"/>
    </location>
</feature>
<evidence type="ECO:0000256" key="6">
    <source>
        <dbReference type="SAM" id="Phobius"/>
    </source>
</evidence>
<feature type="transmembrane region" description="Helical" evidence="6">
    <location>
        <begin position="304"/>
        <end position="328"/>
    </location>
</feature>
<organism evidence="7 8">
    <name type="scientific">Candidatus Vampirococcus lugosii</name>
    <dbReference type="NCBI Taxonomy" id="2789015"/>
    <lineage>
        <taxon>Bacteria</taxon>
        <taxon>Candidatus Absconditibacteriota</taxon>
        <taxon>Vampirococcus</taxon>
    </lineage>
</organism>
<feature type="transmembrane region" description="Helical" evidence="6">
    <location>
        <begin position="186"/>
        <end position="209"/>
    </location>
</feature>
<feature type="transmembrane region" description="Helical" evidence="6">
    <location>
        <begin position="441"/>
        <end position="459"/>
    </location>
</feature>
<dbReference type="Pfam" id="PF01943">
    <property type="entry name" value="Polysacc_synt"/>
    <property type="match status" value="1"/>
</dbReference>
<keyword evidence="8" id="KW-1185">Reference proteome</keyword>
<protein>
    <submittedName>
        <fullName evidence="7">Membrane protein involved in the export of O-antigen and teichoic acid</fullName>
    </submittedName>
</protein>
<dbReference type="PANTHER" id="PTHR30250">
    <property type="entry name" value="PST FAMILY PREDICTED COLANIC ACID TRANSPORTER"/>
    <property type="match status" value="1"/>
</dbReference>
<evidence type="ECO:0000256" key="5">
    <source>
        <dbReference type="ARBA" id="ARBA00023136"/>
    </source>
</evidence>
<keyword evidence="5 6" id="KW-0472">Membrane</keyword>
<feature type="transmembrane region" description="Helical" evidence="6">
    <location>
        <begin position="117"/>
        <end position="138"/>
    </location>
</feature>
<feature type="transmembrane region" description="Helical" evidence="6">
    <location>
        <begin position="471"/>
        <end position="490"/>
    </location>
</feature>
<keyword evidence="4 6" id="KW-1133">Transmembrane helix</keyword>
<reference evidence="7 8" key="1">
    <citation type="journal article" date="2021" name="Nat. Commun.">
        <title>Reductive evolution and unique predatory mode in the CPR bacterium Vampirococcus lugosii.</title>
        <authorList>
            <person name="Moreira D."/>
            <person name="Zivanovic Y."/>
            <person name="Lopez-Archilla A.I."/>
            <person name="Iniesto M."/>
            <person name="Lopez-Garcia P."/>
        </authorList>
    </citation>
    <scope>NUCLEOTIDE SEQUENCE [LARGE SCALE GENOMIC DNA]</scope>
    <source>
        <strain evidence="7">Chiprana</strain>
    </source>
</reference>
<keyword evidence="3 6" id="KW-0812">Transmembrane</keyword>
<evidence type="ECO:0000256" key="3">
    <source>
        <dbReference type="ARBA" id="ARBA00022692"/>
    </source>
</evidence>
<dbReference type="InterPro" id="IPR050833">
    <property type="entry name" value="Poly_Biosynth_Transport"/>
</dbReference>
<accession>A0ABS5QL34</accession>
<evidence type="ECO:0000313" key="8">
    <source>
        <dbReference type="Proteomes" id="UP000680365"/>
    </source>
</evidence>
<dbReference type="InterPro" id="IPR002797">
    <property type="entry name" value="Polysacc_synth"/>
</dbReference>
<feature type="transmembrane region" description="Helical" evidence="6">
    <location>
        <begin position="46"/>
        <end position="66"/>
    </location>
</feature>
<dbReference type="PANTHER" id="PTHR30250:SF11">
    <property type="entry name" value="O-ANTIGEN TRANSPORTER-RELATED"/>
    <property type="match status" value="1"/>
</dbReference>